<protein>
    <submittedName>
        <fullName evidence="1">Uncharacterized protein</fullName>
    </submittedName>
</protein>
<dbReference type="Proteomes" id="UP001305499">
    <property type="component" value="Segment"/>
</dbReference>
<sequence length="69" mass="7723">MSARPELPERIIVDEPEGRVYIDGERFPYYLGEEGPRVEAPPRTGGVYTVWLPVLVDSVGIIPKEAPNE</sequence>
<evidence type="ECO:0000313" key="2">
    <source>
        <dbReference type="Proteomes" id="UP001305499"/>
    </source>
</evidence>
<accession>A0AA96HF29</accession>
<dbReference type="EMBL" id="OR553895">
    <property type="protein sequence ID" value="WNN93990.1"/>
    <property type="molecule type" value="Genomic_DNA"/>
</dbReference>
<gene>
    <name evidence="1" type="primary">34</name>
    <name evidence="1" type="ORF">SEA_NITRO_34</name>
</gene>
<proteinExistence type="predicted"/>
<evidence type="ECO:0000313" key="1">
    <source>
        <dbReference type="EMBL" id="WNN93990.1"/>
    </source>
</evidence>
<name>A0AA96HF29_9CAUD</name>
<keyword evidence="2" id="KW-1185">Reference proteome</keyword>
<reference evidence="2" key="1">
    <citation type="submission" date="2024-05" db="EMBL/GenBank/DDBJ databases">
        <authorList>
            <person name="Castro N.E."/>
            <person name="Ahmed A."/>
            <person name="Alam A."/>
            <person name="Alyabis N."/>
            <person name="Atluri S."/>
            <person name="Ba P."/>
            <person name="Basile A."/>
            <person name="Bonaguidi A."/>
            <person name="Bordner C."/>
            <person name="Castro C."/>
            <person name="Choi D."/>
            <person name="Delgado D."/>
            <person name="Duong K."/>
            <person name="Ghosh S."/>
            <person name="Gonzalez D."/>
            <person name="Griego G."/>
            <person name="Hasson C."/>
            <person name="Hernandez D."/>
            <person name="Hong S."/>
            <person name="Hwang K."/>
            <person name="Iyer A."/>
            <person name="Johnson R."/>
            <person name="Jung K."/>
            <person name="Liang A."/>
            <person name="Lucker A."/>
            <person name="Marty S.-E."/>
            <person name="Meade B."/>
            <person name="Morales A."/>
            <person name="Noyman E."/>
            <person name="Pickard L."/>
            <person name="Qiu C."/>
            <person name="Riley L."/>
            <person name="Sannareddy S."/>
            <person name="Sawadogo R."/>
            <person name="Schug E."/>
            <person name="Sheetz C."/>
            <person name="Tam C."/>
            <person name="Ward A."/>
            <person name="Wei M."/>
            <person name="Wesley S."/>
            <person name="Yoo C."/>
            <person name="Washington J.M."/>
            <person name="Garlena R.A."/>
            <person name="Russell D.A."/>
            <person name="Jacobs-Sera D."/>
            <person name="Hatfull G.F."/>
        </authorList>
    </citation>
    <scope>NUCLEOTIDE SEQUENCE [LARGE SCALE GENOMIC DNA]</scope>
</reference>
<organism evidence="1 2">
    <name type="scientific">Arthrobacter phage Nitro</name>
    <dbReference type="NCBI Taxonomy" id="3077792"/>
    <lineage>
        <taxon>Viruses</taxon>
        <taxon>Duplodnaviria</taxon>
        <taxon>Heunggongvirae</taxon>
        <taxon>Uroviricota</taxon>
        <taxon>Caudoviricetes</taxon>
        <taxon>Casidaviridae</taxon>
        <taxon>Yangvirus</taxon>
        <taxon>Yangvirus nitro</taxon>
    </lineage>
</organism>